<dbReference type="RefSeq" id="WP_141956028.1">
    <property type="nucleotide sequence ID" value="NZ_VFOZ01000001.1"/>
</dbReference>
<feature type="transmembrane region" description="Helical" evidence="1">
    <location>
        <begin position="160"/>
        <end position="183"/>
    </location>
</feature>
<feature type="transmembrane region" description="Helical" evidence="1">
    <location>
        <begin position="190"/>
        <end position="208"/>
    </location>
</feature>
<proteinExistence type="predicted"/>
<accession>A0A543CJI3</accession>
<dbReference type="EMBL" id="VFOZ01000001">
    <property type="protein sequence ID" value="TQL97274.1"/>
    <property type="molecule type" value="Genomic_DNA"/>
</dbReference>
<feature type="transmembrane region" description="Helical" evidence="1">
    <location>
        <begin position="81"/>
        <end position="101"/>
    </location>
</feature>
<gene>
    <name evidence="2" type="ORF">FB559_2853</name>
</gene>
<feature type="transmembrane region" description="Helical" evidence="1">
    <location>
        <begin position="461"/>
        <end position="480"/>
    </location>
</feature>
<evidence type="ECO:0000256" key="1">
    <source>
        <dbReference type="SAM" id="Phobius"/>
    </source>
</evidence>
<feature type="transmembrane region" description="Helical" evidence="1">
    <location>
        <begin position="121"/>
        <end position="154"/>
    </location>
</feature>
<feature type="transmembrane region" description="Helical" evidence="1">
    <location>
        <begin position="395"/>
        <end position="419"/>
    </location>
</feature>
<feature type="transmembrane region" description="Helical" evidence="1">
    <location>
        <begin position="298"/>
        <end position="316"/>
    </location>
</feature>
<feature type="transmembrane region" description="Helical" evidence="1">
    <location>
        <begin position="239"/>
        <end position="260"/>
    </location>
</feature>
<keyword evidence="1" id="KW-0812">Transmembrane</keyword>
<keyword evidence="3" id="KW-1185">Reference proteome</keyword>
<reference evidence="2 3" key="1">
    <citation type="submission" date="2019-06" db="EMBL/GenBank/DDBJ databases">
        <title>Sequencing the genomes of 1000 actinobacteria strains.</title>
        <authorList>
            <person name="Klenk H.-P."/>
        </authorList>
    </citation>
    <scope>NUCLEOTIDE SEQUENCE [LARGE SCALE GENOMIC DNA]</scope>
    <source>
        <strain evidence="2 3">DSM 102200</strain>
    </source>
</reference>
<feature type="transmembrane region" description="Helical" evidence="1">
    <location>
        <begin position="344"/>
        <end position="366"/>
    </location>
</feature>
<keyword evidence="1" id="KW-0472">Membrane</keyword>
<dbReference type="OrthoDB" id="2014935at2"/>
<name>A0A543CJI3_9ACTN</name>
<dbReference type="AlphaFoldDB" id="A0A543CJI3"/>
<feature type="transmembrane region" description="Helical" evidence="1">
    <location>
        <begin position="431"/>
        <end position="454"/>
    </location>
</feature>
<evidence type="ECO:0000313" key="2">
    <source>
        <dbReference type="EMBL" id="TQL97274.1"/>
    </source>
</evidence>
<evidence type="ECO:0000313" key="3">
    <source>
        <dbReference type="Proteomes" id="UP000316096"/>
    </source>
</evidence>
<sequence>MSGLEGTGLLTKLGFRRDRIMMPCWIYLLTATAVGTAYGSRATYSTLAKRLEFGATVNKNPSLLALYGPVQNPYSVGSVSLWKVGGIAAALVAVMSILITVRHTRADEETGRLELVGAGVVGRYAALTAGVINAITANLVLLVLVSIGLIALGLPAGGSIAFALLWCGIGVMFVGVAAVTAQLTTTSRSANGLAMTVLGGSYLLRAVGDAGGHDGPTWLTWLSPLGWMAYLRPYAGERWWVLAIAAAFVAACLATAFVLIGRRDLGAGLLPDRLGPPSAATGLRSPLALAWRLQRGALLGWIAGFAIYGAAIGGVVDSTQNMLGGKGGRDLLSKLGGHGGIVDAFLTTVMGIIALLASAYAVQAVLRLRSEETRGLAEPLLSTKVGRIGWAASHIAFAVVGPAILMAVGGVVIGLMHGLRAHDLGGEFPRVFWSALVQLPAVWVLTGITVLLFGFVPRIAVAAWGVLGAFLLLGELGPLLELKQWMMDLSPFTHVPKLPGAAMRPMPVVWLAVIAAALIAAGLAGFRRRDVG</sequence>
<protein>
    <submittedName>
        <fullName evidence="2">ABC-2 type transport system permease protein</fullName>
    </submittedName>
</protein>
<feature type="transmembrane region" description="Helical" evidence="1">
    <location>
        <begin position="20"/>
        <end position="39"/>
    </location>
</feature>
<comment type="caution">
    <text evidence="2">The sequence shown here is derived from an EMBL/GenBank/DDBJ whole genome shotgun (WGS) entry which is preliminary data.</text>
</comment>
<dbReference type="Proteomes" id="UP000316096">
    <property type="component" value="Unassembled WGS sequence"/>
</dbReference>
<organism evidence="2 3">
    <name type="scientific">Actinoallomurus bryophytorum</name>
    <dbReference type="NCBI Taxonomy" id="1490222"/>
    <lineage>
        <taxon>Bacteria</taxon>
        <taxon>Bacillati</taxon>
        <taxon>Actinomycetota</taxon>
        <taxon>Actinomycetes</taxon>
        <taxon>Streptosporangiales</taxon>
        <taxon>Thermomonosporaceae</taxon>
        <taxon>Actinoallomurus</taxon>
    </lineage>
</organism>
<keyword evidence="1" id="KW-1133">Transmembrane helix</keyword>
<feature type="transmembrane region" description="Helical" evidence="1">
    <location>
        <begin position="508"/>
        <end position="526"/>
    </location>
</feature>